<protein>
    <submittedName>
        <fullName evidence="2">Uncharacterized protein</fullName>
    </submittedName>
</protein>
<organism evidence="2 3">
    <name type="scientific">Photorhabdus bodei</name>
    <dbReference type="NCBI Taxonomy" id="2029681"/>
    <lineage>
        <taxon>Bacteria</taxon>
        <taxon>Pseudomonadati</taxon>
        <taxon>Pseudomonadota</taxon>
        <taxon>Gammaproteobacteria</taxon>
        <taxon>Enterobacterales</taxon>
        <taxon>Morganellaceae</taxon>
        <taxon>Photorhabdus</taxon>
    </lineage>
</organism>
<comment type="caution">
    <text evidence="2">The sequence shown here is derived from an EMBL/GenBank/DDBJ whole genome shotgun (WGS) entry which is preliminary data.</text>
</comment>
<evidence type="ECO:0000313" key="3">
    <source>
        <dbReference type="Proteomes" id="UP001212996"/>
    </source>
</evidence>
<evidence type="ECO:0000256" key="1">
    <source>
        <dbReference type="SAM" id="Coils"/>
    </source>
</evidence>
<reference evidence="2" key="1">
    <citation type="submission" date="2023-01" db="EMBL/GenBank/DDBJ databases">
        <title>Genome sequencing of Photorhabdus bodei 09-20.</title>
        <authorList>
            <person name="Kalindamar S."/>
            <person name="Kumru S."/>
        </authorList>
    </citation>
    <scope>NUCLEOTIDE SEQUENCE</scope>
    <source>
        <strain evidence="2">09-20</strain>
    </source>
</reference>
<feature type="coiled-coil region" evidence="1">
    <location>
        <begin position="49"/>
        <end position="76"/>
    </location>
</feature>
<gene>
    <name evidence="2" type="ORF">PH362_07710</name>
</gene>
<name>A0AAW6BIK1_9GAMM</name>
<evidence type="ECO:0000313" key="2">
    <source>
        <dbReference type="EMBL" id="MDB6371839.1"/>
    </source>
</evidence>
<sequence length="103" mass="12072">MFTFLLWDIDKYQSIRLIENYVGNEAFLVPTDQVQYPLLSGLTNCDEELYSNEEALEKLLAEVSELRKEMDNKEINDYLQQIASMIFEAINTRKSILITPFIE</sequence>
<accession>A0AAW6BIK1</accession>
<dbReference type="RefSeq" id="WP_271866074.1">
    <property type="nucleotide sequence ID" value="NZ_JAQMFO010000008.1"/>
</dbReference>
<proteinExistence type="predicted"/>
<dbReference type="EMBL" id="JAQMFO010000008">
    <property type="protein sequence ID" value="MDB6371839.1"/>
    <property type="molecule type" value="Genomic_DNA"/>
</dbReference>
<keyword evidence="1" id="KW-0175">Coiled coil</keyword>
<dbReference type="AlphaFoldDB" id="A0AAW6BIK1"/>
<dbReference type="Proteomes" id="UP001212996">
    <property type="component" value="Unassembled WGS sequence"/>
</dbReference>